<dbReference type="PROSITE" id="PS51379">
    <property type="entry name" value="4FE4S_FER_2"/>
    <property type="match status" value="1"/>
</dbReference>
<dbReference type="EMBL" id="WBZB01000006">
    <property type="protein sequence ID" value="KAB3532799.1"/>
    <property type="molecule type" value="Genomic_DNA"/>
</dbReference>
<dbReference type="InterPro" id="IPR007160">
    <property type="entry name" value="DUF362"/>
</dbReference>
<dbReference type="InterPro" id="IPR050572">
    <property type="entry name" value="Fe-S_Ferredoxin"/>
</dbReference>
<dbReference type="PANTHER" id="PTHR43687:SF6">
    <property type="entry name" value="L-ASPARTATE SEMIALDEHYDE SULFURTRANSFERASE IRON-SULFUR SUBUNIT"/>
    <property type="match status" value="1"/>
</dbReference>
<evidence type="ECO:0000256" key="4">
    <source>
        <dbReference type="ARBA" id="ARBA00022737"/>
    </source>
</evidence>
<sequence>MSKVIIQGCKNYDLENLIEKLNNGMEKLGGWNQFVGPGDIVLLKPNLIGPKSSDSAAITHSEFLRAMVRILKGKGCIVWIGDSSGGAIAGIAPTAQSFKVSGYERVAEEEGAIIKNFDSEGVVEVQPKGKFQEKMYLAKPIFDADVVINLPKLKTHSAGIYTGAVKNVFGCIPGLRKAKYHKMAPNPEDFGEILADIHQASKLHLHIMDGIIAMEGEGPTAGSAYRGGKILISKDPLALDAVAIKMLGIEMEDVPILKASIKRGVGEGSLENITIEGDYTTIPKLENFKLPKRFRSNKRRNYNALIKVIDFFETRPKVNLKKCKDCNLCVESCPVEAIDKATKKIDYPICIECMCCHELCIHQAVDLKKEKFLANLVAGLSQRR</sequence>
<dbReference type="Pfam" id="PF00037">
    <property type="entry name" value="Fer4"/>
    <property type="match status" value="1"/>
</dbReference>
<evidence type="ECO:0000256" key="1">
    <source>
        <dbReference type="ARBA" id="ARBA00022448"/>
    </source>
</evidence>
<organism evidence="9 10">
    <name type="scientific">Alkaliphilus serpentinus</name>
    <dbReference type="NCBI Taxonomy" id="1482731"/>
    <lineage>
        <taxon>Bacteria</taxon>
        <taxon>Bacillati</taxon>
        <taxon>Bacillota</taxon>
        <taxon>Clostridia</taxon>
        <taxon>Peptostreptococcales</taxon>
        <taxon>Natronincolaceae</taxon>
        <taxon>Alkaliphilus</taxon>
    </lineage>
</organism>
<evidence type="ECO:0000313" key="9">
    <source>
        <dbReference type="EMBL" id="KAB3532799.1"/>
    </source>
</evidence>
<keyword evidence="1" id="KW-0813">Transport</keyword>
<dbReference type="GO" id="GO:0046872">
    <property type="term" value="F:metal ion binding"/>
    <property type="evidence" value="ECO:0007669"/>
    <property type="project" value="UniProtKB-KW"/>
</dbReference>
<reference evidence="9 10" key="1">
    <citation type="submission" date="2019-10" db="EMBL/GenBank/DDBJ databases">
        <title>Alkaliphilus serpentinus sp. nov. and Alkaliphilus pronyensis sp. nov., two novel anaerobic alkaliphilic species isolated from the serpentinized-hosted hydrothermal field of the Prony Bay (New Caledonia).</title>
        <authorList>
            <person name="Postec A."/>
        </authorList>
    </citation>
    <scope>NUCLEOTIDE SEQUENCE [LARGE SCALE GENOMIC DNA]</scope>
    <source>
        <strain evidence="9 10">LacT</strain>
    </source>
</reference>
<evidence type="ECO:0000259" key="8">
    <source>
        <dbReference type="PROSITE" id="PS51379"/>
    </source>
</evidence>
<proteinExistence type="predicted"/>
<dbReference type="GO" id="GO:0051539">
    <property type="term" value="F:4 iron, 4 sulfur cluster binding"/>
    <property type="evidence" value="ECO:0007669"/>
    <property type="project" value="UniProtKB-KW"/>
</dbReference>
<keyword evidence="3" id="KW-0479">Metal-binding</keyword>
<evidence type="ECO:0000256" key="7">
    <source>
        <dbReference type="ARBA" id="ARBA00023014"/>
    </source>
</evidence>
<keyword evidence="6" id="KW-0408">Iron</keyword>
<dbReference type="Pfam" id="PF04015">
    <property type="entry name" value="DUF362"/>
    <property type="match status" value="1"/>
</dbReference>
<dbReference type="PROSITE" id="PS00198">
    <property type="entry name" value="4FE4S_FER_1"/>
    <property type="match status" value="1"/>
</dbReference>
<evidence type="ECO:0000313" key="10">
    <source>
        <dbReference type="Proteomes" id="UP000465601"/>
    </source>
</evidence>
<dbReference type="SUPFAM" id="SSF54862">
    <property type="entry name" value="4Fe-4S ferredoxins"/>
    <property type="match status" value="1"/>
</dbReference>
<evidence type="ECO:0000256" key="6">
    <source>
        <dbReference type="ARBA" id="ARBA00023004"/>
    </source>
</evidence>
<evidence type="ECO:0000256" key="2">
    <source>
        <dbReference type="ARBA" id="ARBA00022485"/>
    </source>
</evidence>
<dbReference type="AlphaFoldDB" id="A0A833MB91"/>
<keyword evidence="10" id="KW-1185">Reference proteome</keyword>
<keyword evidence="5" id="KW-0249">Electron transport</keyword>
<dbReference type="RefSeq" id="WP_151864612.1">
    <property type="nucleotide sequence ID" value="NZ_WBZB01000006.1"/>
</dbReference>
<evidence type="ECO:0000256" key="5">
    <source>
        <dbReference type="ARBA" id="ARBA00022982"/>
    </source>
</evidence>
<accession>A0A833MB91</accession>
<dbReference type="PANTHER" id="PTHR43687">
    <property type="entry name" value="ADENYLYLSULFATE REDUCTASE, BETA SUBUNIT"/>
    <property type="match status" value="1"/>
</dbReference>
<feature type="domain" description="4Fe-4S ferredoxin-type" evidence="8">
    <location>
        <begin position="314"/>
        <end position="343"/>
    </location>
</feature>
<keyword evidence="7" id="KW-0411">Iron-sulfur</keyword>
<dbReference type="Proteomes" id="UP000465601">
    <property type="component" value="Unassembled WGS sequence"/>
</dbReference>
<evidence type="ECO:0000256" key="3">
    <source>
        <dbReference type="ARBA" id="ARBA00022723"/>
    </source>
</evidence>
<dbReference type="OrthoDB" id="9807879at2"/>
<dbReference type="InterPro" id="IPR017900">
    <property type="entry name" value="4Fe4S_Fe_S_CS"/>
</dbReference>
<keyword evidence="2" id="KW-0004">4Fe-4S</keyword>
<name>A0A833MB91_9FIRM</name>
<gene>
    <name evidence="9" type="ORF">F8153_01660</name>
</gene>
<protein>
    <submittedName>
        <fullName evidence="9">DUF362 domain-containing protein</fullName>
    </submittedName>
</protein>
<keyword evidence="4" id="KW-0677">Repeat</keyword>
<dbReference type="InterPro" id="IPR017896">
    <property type="entry name" value="4Fe4S_Fe-S-bd"/>
</dbReference>
<comment type="caution">
    <text evidence="9">The sequence shown here is derived from an EMBL/GenBank/DDBJ whole genome shotgun (WGS) entry which is preliminary data.</text>
</comment>
<dbReference type="Gene3D" id="3.30.70.20">
    <property type="match status" value="1"/>
</dbReference>